<dbReference type="SUPFAM" id="SSF51905">
    <property type="entry name" value="FAD/NAD(P)-binding domain"/>
    <property type="match status" value="1"/>
</dbReference>
<name>A0A0J6VHU7_9MYCO</name>
<keyword evidence="2" id="KW-0560">Oxidoreductase</keyword>
<dbReference type="Gene3D" id="3.50.50.60">
    <property type="entry name" value="FAD/NAD(P)-binding domain"/>
    <property type="match status" value="1"/>
</dbReference>
<evidence type="ECO:0000313" key="2">
    <source>
        <dbReference type="EMBL" id="KMO69167.1"/>
    </source>
</evidence>
<dbReference type="EMBL" id="JYNU01000057">
    <property type="protein sequence ID" value="KMO69167.1"/>
    <property type="molecule type" value="Genomic_DNA"/>
</dbReference>
<dbReference type="InterPro" id="IPR002938">
    <property type="entry name" value="FAD-bd"/>
</dbReference>
<organism evidence="2 3">
    <name type="scientific">Mycolicibacterium obuense</name>
    <dbReference type="NCBI Taxonomy" id="1807"/>
    <lineage>
        <taxon>Bacteria</taxon>
        <taxon>Bacillati</taxon>
        <taxon>Actinomycetota</taxon>
        <taxon>Actinomycetes</taxon>
        <taxon>Mycobacteriales</taxon>
        <taxon>Mycobacteriaceae</taxon>
        <taxon>Mycolicibacterium</taxon>
    </lineage>
</organism>
<accession>A0A0J6VHU7</accession>
<dbReference type="Proteomes" id="UP000036313">
    <property type="component" value="Unassembled WGS sequence"/>
</dbReference>
<dbReference type="GO" id="GO:0018669">
    <property type="term" value="F:3-hydroxybenzoate 6-monooxygenase activity"/>
    <property type="evidence" value="ECO:0007669"/>
    <property type="project" value="UniProtKB-EC"/>
</dbReference>
<dbReference type="InterPro" id="IPR036188">
    <property type="entry name" value="FAD/NAD-bd_sf"/>
</dbReference>
<dbReference type="AlphaFoldDB" id="A0A0J6VHU7"/>
<sequence length="340" mass="36061">MIDLVVAGGGPAGLATALAAARLGLETVVVERRQAPIDKACGEGLMPHTVRHLAALGVHPDGVPFRGVAYLDGRRRVSATFDDGPGLGVRRTTLHQAMLDAADAAGVRIIGGSIDTIEQHPDSVSVNGFRARYLAAADGLHSPIRAQLGLQRPAGGRRRWGLTRHVGVTPWTDRVEVYWAAEPDAGEAYVTPVADDCVGIAILTSRRGGFDDHLGAFPDLRERISGSAHGSDRAAGPLRQRVARRVAGRVMLVGDAAGYVDALTGEGLGLSFAAARALAECVSTDRPAAYERLWRRSTRRYRLMTSMMVRASASPLRRAIVPAAHGLPTVFGRAVNLLAQ</sequence>
<dbReference type="RefSeq" id="WP_048424759.1">
    <property type="nucleotide sequence ID" value="NZ_JYNU01000057.1"/>
</dbReference>
<dbReference type="Pfam" id="PF01494">
    <property type="entry name" value="FAD_binding_3"/>
    <property type="match status" value="1"/>
</dbReference>
<dbReference type="EC" id="1.14.13.24" evidence="2"/>
<dbReference type="PRINTS" id="PR00420">
    <property type="entry name" value="RNGMNOXGNASE"/>
</dbReference>
<proteinExistence type="predicted"/>
<dbReference type="PANTHER" id="PTHR42685:SF19">
    <property type="entry name" value="POSSIBLE OXIDOREDUCTASE"/>
    <property type="match status" value="1"/>
</dbReference>
<protein>
    <submittedName>
        <fullName evidence="2">3-hydroxybenzoate 6-hydroxylase 1</fullName>
        <ecNumber evidence="2">1.14.13.24</ecNumber>
    </submittedName>
</protein>
<gene>
    <name evidence="2" type="primary">xlnD_2</name>
    <name evidence="2" type="ORF">MOBUDSM44075_04591</name>
</gene>
<reference evidence="2 3" key="1">
    <citation type="journal article" date="2015" name="Genome Biol. Evol.">
        <title>Characterization of Three Mycobacterium spp. with Potential Use in Bioremediation by Genome Sequencing and Comparative Genomics.</title>
        <authorList>
            <person name="Das S."/>
            <person name="Pettersson B.M."/>
            <person name="Behra P.R."/>
            <person name="Ramesh M."/>
            <person name="Dasgupta S."/>
            <person name="Bhattacharya A."/>
            <person name="Kirsebom L.A."/>
        </authorList>
    </citation>
    <scope>NUCLEOTIDE SEQUENCE [LARGE SCALE GENOMIC DNA]</scope>
    <source>
        <strain evidence="2 3">DSM 44075</strain>
    </source>
</reference>
<feature type="domain" description="FAD-binding" evidence="1">
    <location>
        <begin position="3"/>
        <end position="279"/>
    </location>
</feature>
<evidence type="ECO:0000259" key="1">
    <source>
        <dbReference type="Pfam" id="PF01494"/>
    </source>
</evidence>
<dbReference type="PANTHER" id="PTHR42685">
    <property type="entry name" value="GERANYLGERANYL DIPHOSPHATE REDUCTASE"/>
    <property type="match status" value="1"/>
</dbReference>
<evidence type="ECO:0000313" key="3">
    <source>
        <dbReference type="Proteomes" id="UP000036313"/>
    </source>
</evidence>
<dbReference type="PATRIC" id="fig|1807.14.peg.4623"/>
<comment type="caution">
    <text evidence="2">The sequence shown here is derived from an EMBL/GenBank/DDBJ whole genome shotgun (WGS) entry which is preliminary data.</text>
</comment>
<dbReference type="GO" id="GO:0071949">
    <property type="term" value="F:FAD binding"/>
    <property type="evidence" value="ECO:0007669"/>
    <property type="project" value="InterPro"/>
</dbReference>
<dbReference type="InterPro" id="IPR050407">
    <property type="entry name" value="Geranylgeranyl_reductase"/>
</dbReference>